<dbReference type="OrthoDB" id="42270at2759"/>
<gene>
    <name evidence="4" type="ORF">THAOC_33833</name>
</gene>
<evidence type="ECO:0000313" key="4">
    <source>
        <dbReference type="EMBL" id="EJK47443.1"/>
    </source>
</evidence>
<dbReference type="Proteomes" id="UP000266841">
    <property type="component" value="Unassembled WGS sequence"/>
</dbReference>
<dbReference type="AlphaFoldDB" id="K0R3H8"/>
<dbReference type="eggNOG" id="ENOG502S7DX">
    <property type="taxonomic scope" value="Eukaryota"/>
</dbReference>
<sequence>SAAAAHSSPDNTPATHNNDSSSSCSLFGACSGGVVYRAEMQPQRKNSAFTVEQRRRCAKASGAGTAAARVHPQDGGRNRTRKEVPIHDRDVDDGEDDIIPEGKSLKNKRVLIVGANGRLGSMITRHLLRTHPEVKEVVAAVHYVGQATTRGWGRLSYEVGAEDGKGSIGAAWAPEEERNASFQFDPEVMSGYNLNKLRIVEVELLDPVQVSTITEDVDAVIFAATDFEGNRPRAVASLNAAFLFRAVASPTKGRVEVEGVRNCIEGFLGNLSDRRYKERLEPARSSTAVATESEPTQFVLVSTAPGAFGEFETPFGEFNGIKRQGEYITMQGFPSLSYTVLQMGKFDDNFVEEGQELNFSDAEDDTEVVDGVIQSKRIENKEVEDPGKRSSDLANGTMGVSVPVSLRKIKVFLTRADELDRDKGNPESRVVAFNCRQYAVLSGIPLAQDAEAKACLGDLLNLLEKEKVRGAAINLADSSDVH</sequence>
<feature type="compositionally biased region" description="Polar residues" evidence="3">
    <location>
        <begin position="8"/>
        <end position="19"/>
    </location>
</feature>
<reference evidence="4 5" key="1">
    <citation type="journal article" date="2012" name="Genome Biol.">
        <title>Genome and low-iron response of an oceanic diatom adapted to chronic iron limitation.</title>
        <authorList>
            <person name="Lommer M."/>
            <person name="Specht M."/>
            <person name="Roy A.S."/>
            <person name="Kraemer L."/>
            <person name="Andreson R."/>
            <person name="Gutowska M.A."/>
            <person name="Wolf J."/>
            <person name="Bergner S.V."/>
            <person name="Schilhabel M.B."/>
            <person name="Klostermeier U.C."/>
            <person name="Beiko R.G."/>
            <person name="Rosenstiel P."/>
            <person name="Hippler M."/>
            <person name="Laroche J."/>
        </authorList>
    </citation>
    <scope>NUCLEOTIDE SEQUENCE [LARGE SCALE GENOMIC DNA]</scope>
    <source>
        <strain evidence="4 5">CCMP1005</strain>
    </source>
</reference>
<evidence type="ECO:0000256" key="1">
    <source>
        <dbReference type="ARBA" id="ARBA00004308"/>
    </source>
</evidence>
<feature type="compositionally biased region" description="Basic and acidic residues" evidence="3">
    <location>
        <begin position="71"/>
        <end position="80"/>
    </location>
</feature>
<dbReference type="GO" id="GO:0012505">
    <property type="term" value="C:endomembrane system"/>
    <property type="evidence" value="ECO:0007669"/>
    <property type="project" value="UniProtKB-SubCell"/>
</dbReference>
<dbReference type="Gene3D" id="3.40.50.720">
    <property type="entry name" value="NAD(P)-binding Rossmann-like Domain"/>
    <property type="match status" value="1"/>
</dbReference>
<evidence type="ECO:0000256" key="3">
    <source>
        <dbReference type="SAM" id="MobiDB-lite"/>
    </source>
</evidence>
<keyword evidence="5" id="KW-1185">Reference proteome</keyword>
<name>K0R3H8_THAOC</name>
<dbReference type="InterPro" id="IPR023175">
    <property type="entry name" value="Vta1/CALS_N_sf"/>
</dbReference>
<dbReference type="SUPFAM" id="SSF51735">
    <property type="entry name" value="NAD(P)-binding Rossmann-fold domains"/>
    <property type="match status" value="1"/>
</dbReference>
<comment type="caution">
    <text evidence="4">The sequence shown here is derived from an EMBL/GenBank/DDBJ whole genome shotgun (WGS) entry which is preliminary data.</text>
</comment>
<dbReference type="EMBL" id="AGNL01046952">
    <property type="protein sequence ID" value="EJK47443.1"/>
    <property type="molecule type" value="Genomic_DNA"/>
</dbReference>
<feature type="non-terminal residue" evidence="4">
    <location>
        <position position="1"/>
    </location>
</feature>
<comment type="subcellular location">
    <subcellularLocation>
        <location evidence="1">Endomembrane system</location>
    </subcellularLocation>
</comment>
<accession>K0R3H8</accession>
<evidence type="ECO:0000313" key="5">
    <source>
        <dbReference type="Proteomes" id="UP000266841"/>
    </source>
</evidence>
<evidence type="ECO:0000256" key="2">
    <source>
        <dbReference type="ARBA" id="ARBA00023136"/>
    </source>
</evidence>
<proteinExistence type="predicted"/>
<dbReference type="InterPro" id="IPR036291">
    <property type="entry name" value="NAD(P)-bd_dom_sf"/>
</dbReference>
<feature type="region of interest" description="Disordered" evidence="3">
    <location>
        <begin position="60"/>
        <end position="80"/>
    </location>
</feature>
<protein>
    <submittedName>
        <fullName evidence="4">Uncharacterized protein</fullName>
    </submittedName>
</protein>
<keyword evidence="2" id="KW-0472">Membrane</keyword>
<feature type="region of interest" description="Disordered" evidence="3">
    <location>
        <begin position="1"/>
        <end position="24"/>
    </location>
</feature>
<dbReference type="Gene3D" id="1.25.40.270">
    <property type="entry name" value="Vacuolar protein sorting-associated protein vta1"/>
    <property type="match status" value="1"/>
</dbReference>
<organism evidence="4 5">
    <name type="scientific">Thalassiosira oceanica</name>
    <name type="common">Marine diatom</name>
    <dbReference type="NCBI Taxonomy" id="159749"/>
    <lineage>
        <taxon>Eukaryota</taxon>
        <taxon>Sar</taxon>
        <taxon>Stramenopiles</taxon>
        <taxon>Ochrophyta</taxon>
        <taxon>Bacillariophyta</taxon>
        <taxon>Coscinodiscophyceae</taxon>
        <taxon>Thalassiosirophycidae</taxon>
        <taxon>Thalassiosirales</taxon>
        <taxon>Thalassiosiraceae</taxon>
        <taxon>Thalassiosira</taxon>
    </lineage>
</organism>